<dbReference type="AlphaFoldDB" id="A0A9Q3IZN6"/>
<accession>A0A9Q3IZN6</accession>
<dbReference type="EMBL" id="AVOT02059295">
    <property type="protein sequence ID" value="MBW0552987.1"/>
    <property type="molecule type" value="Genomic_DNA"/>
</dbReference>
<dbReference type="OrthoDB" id="2157866at2759"/>
<sequence>ESHSTLDIVTIINSLKEKPYITKGWNTNRKFKLLDKRAARIRLNQATILRLTRSKSTRLPSGFKPFRHQQISHQESPLFTIPGSFQEKTRIKRKKQEFFQPEEERVIPNDIEAFGLGERSTKDPEISVDTSDGISSPTARNIMLTKNEHIFVAPESNIKSNSLWFKMLHIAGKK</sequence>
<evidence type="ECO:0000313" key="1">
    <source>
        <dbReference type="EMBL" id="MBW0552987.1"/>
    </source>
</evidence>
<gene>
    <name evidence="1" type="ORF">O181_092702</name>
</gene>
<reference evidence="1" key="1">
    <citation type="submission" date="2021-03" db="EMBL/GenBank/DDBJ databases">
        <title>Draft genome sequence of rust myrtle Austropuccinia psidii MF-1, a brazilian biotype.</title>
        <authorList>
            <person name="Quecine M.C."/>
            <person name="Pachon D.M.R."/>
            <person name="Bonatelli M.L."/>
            <person name="Correr F.H."/>
            <person name="Franceschini L.M."/>
            <person name="Leite T.F."/>
            <person name="Margarido G.R.A."/>
            <person name="Almeida C.A."/>
            <person name="Ferrarezi J.A."/>
            <person name="Labate C.A."/>
        </authorList>
    </citation>
    <scope>NUCLEOTIDE SEQUENCE</scope>
    <source>
        <strain evidence="1">MF-1</strain>
    </source>
</reference>
<feature type="non-terminal residue" evidence="1">
    <location>
        <position position="1"/>
    </location>
</feature>
<dbReference type="Proteomes" id="UP000765509">
    <property type="component" value="Unassembled WGS sequence"/>
</dbReference>
<name>A0A9Q3IZN6_9BASI</name>
<organism evidence="1 2">
    <name type="scientific">Austropuccinia psidii MF-1</name>
    <dbReference type="NCBI Taxonomy" id="1389203"/>
    <lineage>
        <taxon>Eukaryota</taxon>
        <taxon>Fungi</taxon>
        <taxon>Dikarya</taxon>
        <taxon>Basidiomycota</taxon>
        <taxon>Pucciniomycotina</taxon>
        <taxon>Pucciniomycetes</taxon>
        <taxon>Pucciniales</taxon>
        <taxon>Sphaerophragmiaceae</taxon>
        <taxon>Austropuccinia</taxon>
    </lineage>
</organism>
<comment type="caution">
    <text evidence="1">The sequence shown here is derived from an EMBL/GenBank/DDBJ whole genome shotgun (WGS) entry which is preliminary data.</text>
</comment>
<protein>
    <submittedName>
        <fullName evidence="1">Uncharacterized protein</fullName>
    </submittedName>
</protein>
<keyword evidence="2" id="KW-1185">Reference proteome</keyword>
<proteinExistence type="predicted"/>
<evidence type="ECO:0000313" key="2">
    <source>
        <dbReference type="Proteomes" id="UP000765509"/>
    </source>
</evidence>